<dbReference type="InterPro" id="IPR014718">
    <property type="entry name" value="GH-type_carb-bd"/>
</dbReference>
<evidence type="ECO:0000313" key="8">
    <source>
        <dbReference type="Proteomes" id="UP000784294"/>
    </source>
</evidence>
<evidence type="ECO:0000256" key="2">
    <source>
        <dbReference type="ARBA" id="ARBA00004947"/>
    </source>
</evidence>
<dbReference type="OrthoDB" id="274691at2759"/>
<evidence type="ECO:0000256" key="5">
    <source>
        <dbReference type="ARBA" id="ARBA00045743"/>
    </source>
</evidence>
<name>A0A3S5FDB3_9PLAT</name>
<evidence type="ECO:0000256" key="3">
    <source>
        <dbReference type="ARBA" id="ARBA00021023"/>
    </source>
</evidence>
<dbReference type="UniPathway" id="UPA00214"/>
<dbReference type="EMBL" id="CAAALY010034141">
    <property type="protein sequence ID" value="VEL17787.1"/>
    <property type="molecule type" value="Genomic_DNA"/>
</dbReference>
<feature type="signal peptide" evidence="6">
    <location>
        <begin position="1"/>
        <end position="20"/>
    </location>
</feature>
<dbReference type="GO" id="GO:0033499">
    <property type="term" value="P:galactose catabolic process via UDP-galactose, Leloir pathway"/>
    <property type="evidence" value="ECO:0007669"/>
    <property type="project" value="TreeGrafter"/>
</dbReference>
<evidence type="ECO:0000256" key="1">
    <source>
        <dbReference type="ARBA" id="ARBA00001712"/>
    </source>
</evidence>
<evidence type="ECO:0000256" key="6">
    <source>
        <dbReference type="SAM" id="SignalP"/>
    </source>
</evidence>
<comment type="function">
    <text evidence="5">Mutarotase that catalyzes the interconversion of beta-D-galactose and alpha-D-galactose during galactose metabolism. Beta-D-galactose is metabolized in the liver into glucose 1-phosphate, the primary metabolic fuel, by the action of four enzymes that constitute the Leloir pathway: GALM, GALK1 (galactokinase), GALT (galactose-1-phosphate uridylyltransferase) and GALE (UDP-galactose-4'-epimerase). Involved in the maintenance of the equilibrium between the beta- and alpha-anomers of galactose, therefore ensuring a sufficient supply of the alpha-anomer for GALK1. Also active on D-glucose although shows a preference for galactose over glucose.</text>
</comment>
<comment type="pathway">
    <text evidence="2">Carbohydrate metabolism; galactose metabolism.</text>
</comment>
<dbReference type="AlphaFoldDB" id="A0A3S5FDB3"/>
<sequence>MKLSALKLLFREIALLNAEAAVPSGFRAHATTALLRKGLSFVNWSVLEHSDHHVVMHYVSPHLADGFPGELSVSLEYRLLRPVFSGVSTPEGVSEAEKEKKTVVDGLELQLRYTASLSGPADSWCPVNLTNHSYWNLCGHLAGKRSLASHRLCLRANSFLESDPITILPTGRVASVVEELGVDANGKGLMDFRFPNGRRLEAGLDSIGFCQHTGYDHFFLFNQ</sequence>
<proteinExistence type="predicted"/>
<dbReference type="InterPro" id="IPR008183">
    <property type="entry name" value="Aldose_1/G6P_1-epimerase"/>
</dbReference>
<accession>A0A3S5FDB3</accession>
<dbReference type="Proteomes" id="UP000784294">
    <property type="component" value="Unassembled WGS sequence"/>
</dbReference>
<comment type="caution">
    <text evidence="7">The sequence shown here is derived from an EMBL/GenBank/DDBJ whole genome shotgun (WGS) entry which is preliminary data.</text>
</comment>
<keyword evidence="8" id="KW-1185">Reference proteome</keyword>
<gene>
    <name evidence="7" type="ORF">PXEA_LOCUS11227</name>
</gene>
<reference evidence="7" key="1">
    <citation type="submission" date="2018-11" db="EMBL/GenBank/DDBJ databases">
        <authorList>
            <consortium name="Pathogen Informatics"/>
        </authorList>
    </citation>
    <scope>NUCLEOTIDE SEQUENCE</scope>
</reference>
<dbReference type="GO" id="GO:0004034">
    <property type="term" value="F:aldose 1-epimerase activity"/>
    <property type="evidence" value="ECO:0007669"/>
    <property type="project" value="UniProtKB-EC"/>
</dbReference>
<dbReference type="GO" id="GO:0006006">
    <property type="term" value="P:glucose metabolic process"/>
    <property type="evidence" value="ECO:0007669"/>
    <property type="project" value="TreeGrafter"/>
</dbReference>
<dbReference type="Gene3D" id="2.70.98.10">
    <property type="match status" value="1"/>
</dbReference>
<dbReference type="PANTHER" id="PTHR10091:SF0">
    <property type="entry name" value="GALACTOSE MUTAROTASE"/>
    <property type="match status" value="1"/>
</dbReference>
<dbReference type="InterPro" id="IPR011013">
    <property type="entry name" value="Gal_mutarotase_sf_dom"/>
</dbReference>
<evidence type="ECO:0000313" key="7">
    <source>
        <dbReference type="EMBL" id="VEL17787.1"/>
    </source>
</evidence>
<comment type="catalytic activity">
    <reaction evidence="1">
        <text>alpha-D-galactose = beta-D-galactose</text>
        <dbReference type="Rhea" id="RHEA:28675"/>
        <dbReference type="ChEBI" id="CHEBI:27667"/>
        <dbReference type="ChEBI" id="CHEBI:28061"/>
        <dbReference type="EC" id="5.1.3.3"/>
    </reaction>
    <physiologicalReaction direction="right-to-left" evidence="1">
        <dbReference type="Rhea" id="RHEA:28677"/>
    </physiologicalReaction>
</comment>
<dbReference type="Pfam" id="PF01263">
    <property type="entry name" value="Aldose_epim"/>
    <property type="match status" value="1"/>
</dbReference>
<dbReference type="GO" id="GO:0030246">
    <property type="term" value="F:carbohydrate binding"/>
    <property type="evidence" value="ECO:0007669"/>
    <property type="project" value="InterPro"/>
</dbReference>
<dbReference type="PROSITE" id="PS00545">
    <property type="entry name" value="ALDOSE_1_EPIMERASE"/>
    <property type="match status" value="1"/>
</dbReference>
<organism evidence="7 8">
    <name type="scientific">Protopolystoma xenopodis</name>
    <dbReference type="NCBI Taxonomy" id="117903"/>
    <lineage>
        <taxon>Eukaryota</taxon>
        <taxon>Metazoa</taxon>
        <taxon>Spiralia</taxon>
        <taxon>Lophotrochozoa</taxon>
        <taxon>Platyhelminthes</taxon>
        <taxon>Monogenea</taxon>
        <taxon>Polyopisthocotylea</taxon>
        <taxon>Polystomatidea</taxon>
        <taxon>Polystomatidae</taxon>
        <taxon>Protopolystoma</taxon>
    </lineage>
</organism>
<dbReference type="InterPro" id="IPR018052">
    <property type="entry name" value="Ald1_epimerase_CS"/>
</dbReference>
<protein>
    <recommendedName>
        <fullName evidence="3">Galactose mutarotase</fullName>
    </recommendedName>
    <alternativeName>
        <fullName evidence="4">Aldose 1-epimerase</fullName>
    </alternativeName>
</protein>
<dbReference type="SUPFAM" id="SSF74650">
    <property type="entry name" value="Galactose mutarotase-like"/>
    <property type="match status" value="1"/>
</dbReference>
<dbReference type="PANTHER" id="PTHR10091">
    <property type="entry name" value="ALDOSE-1-EPIMERASE"/>
    <property type="match status" value="1"/>
</dbReference>
<evidence type="ECO:0000256" key="4">
    <source>
        <dbReference type="ARBA" id="ARBA00032729"/>
    </source>
</evidence>
<keyword evidence="6" id="KW-0732">Signal</keyword>
<feature type="chain" id="PRO_5018609677" description="Galactose mutarotase" evidence="6">
    <location>
        <begin position="21"/>
        <end position="223"/>
    </location>
</feature>